<gene>
    <name evidence="2" type="ORF">D0Y53_10870</name>
</gene>
<keyword evidence="1" id="KW-0472">Membrane</keyword>
<dbReference type="RefSeq" id="WP_117203346.1">
    <property type="nucleotide sequence ID" value="NZ_JBHTBK010000051.1"/>
</dbReference>
<organism evidence="2 3">
    <name type="scientific">Cognatiluteimonas weifangensis</name>
    <dbReference type="NCBI Taxonomy" id="2303539"/>
    <lineage>
        <taxon>Bacteria</taxon>
        <taxon>Pseudomonadati</taxon>
        <taxon>Pseudomonadota</taxon>
        <taxon>Gammaproteobacteria</taxon>
        <taxon>Lysobacterales</taxon>
        <taxon>Lysobacteraceae</taxon>
        <taxon>Cognatiluteimonas</taxon>
    </lineage>
</organism>
<feature type="transmembrane region" description="Helical" evidence="1">
    <location>
        <begin position="20"/>
        <end position="37"/>
    </location>
</feature>
<dbReference type="Proteomes" id="UP000262917">
    <property type="component" value="Unassembled WGS sequence"/>
</dbReference>
<proteinExistence type="predicted"/>
<keyword evidence="1" id="KW-0812">Transmembrane</keyword>
<evidence type="ECO:0000256" key="1">
    <source>
        <dbReference type="SAM" id="Phobius"/>
    </source>
</evidence>
<comment type="caution">
    <text evidence="2">The sequence shown here is derived from an EMBL/GenBank/DDBJ whole genome shotgun (WGS) entry which is preliminary data.</text>
</comment>
<protein>
    <submittedName>
        <fullName evidence="2">Uncharacterized protein</fullName>
    </submittedName>
</protein>
<dbReference type="AlphaFoldDB" id="A0A372DIW6"/>
<name>A0A372DIW6_9GAMM</name>
<keyword evidence="1" id="KW-1133">Transmembrane helix</keyword>
<reference evidence="2 3" key="1">
    <citation type="submission" date="2018-08" db="EMBL/GenBank/DDBJ databases">
        <title>Lysobacter weifangensis sp. nov., a new member of the family 'Xanthomonadaceae', isolated from soil in a farmland.</title>
        <authorList>
            <person name="Zhao H."/>
        </authorList>
    </citation>
    <scope>NUCLEOTIDE SEQUENCE [LARGE SCALE GENOMIC DNA]</scope>
    <source>
        <strain evidence="2 3">WF-2</strain>
    </source>
</reference>
<evidence type="ECO:0000313" key="2">
    <source>
        <dbReference type="EMBL" id="RFP59459.1"/>
    </source>
</evidence>
<accession>A0A372DIW6</accession>
<dbReference type="EMBL" id="QVPD01000012">
    <property type="protein sequence ID" value="RFP59459.1"/>
    <property type="molecule type" value="Genomic_DNA"/>
</dbReference>
<dbReference type="OrthoDB" id="6058939at2"/>
<evidence type="ECO:0000313" key="3">
    <source>
        <dbReference type="Proteomes" id="UP000262917"/>
    </source>
</evidence>
<sequence>MSDVEPSAGKPRSANVGQRLFALFVFAVLGYLIWLAVSGRYDTEVDRVAAWLHRQYAALARLF</sequence>
<keyword evidence="3" id="KW-1185">Reference proteome</keyword>